<name>A0A8J3BHS4_9ACTN</name>
<evidence type="ECO:0000313" key="1">
    <source>
        <dbReference type="EMBL" id="GGK10942.1"/>
    </source>
</evidence>
<evidence type="ECO:0008006" key="3">
    <source>
        <dbReference type="Google" id="ProtNLM"/>
    </source>
</evidence>
<accession>A0A8J3BHS4</accession>
<reference evidence="1" key="2">
    <citation type="submission" date="2020-09" db="EMBL/GenBank/DDBJ databases">
        <authorList>
            <person name="Sun Q."/>
            <person name="Ohkuma M."/>
        </authorList>
    </citation>
    <scope>NUCLEOTIDE SEQUENCE</scope>
    <source>
        <strain evidence="1">JCM 3090</strain>
    </source>
</reference>
<dbReference type="Proteomes" id="UP000649739">
    <property type="component" value="Unassembled WGS sequence"/>
</dbReference>
<sequence>MHVVAPGFIVPSPARTGVPDPLAAAREAVRAVGRTRPLVGLADGLTVDDETDGWVPATALTDGSRTADLVALSRARFSAAPPAAVALAWKSYGYWLALPAVLGWAGARQVPLLHPGDVLVGLDRGEQVPRIGLRHGIPVAVLPSDPLALTAPDSVTVVADEDALLAALRQSLRVAHVDPVVATLRGQVRISARTLLGSLASGVAHGILAAADVLPGPTLRTIDTLLTALDVPDLVSVERRSDGTWAVQRRTCCLAFTLPKPKVCASCCLRPEGD</sequence>
<dbReference type="EMBL" id="BMQB01000016">
    <property type="protein sequence ID" value="GGK10942.1"/>
    <property type="molecule type" value="Genomic_DNA"/>
</dbReference>
<dbReference type="AlphaFoldDB" id="A0A8J3BHS4"/>
<gene>
    <name evidence="1" type="ORF">GCM10010123_46090</name>
</gene>
<proteinExistence type="predicted"/>
<protein>
    <recommendedName>
        <fullName evidence="3">Aerobactin siderophore biosynthesis IucA/IucC-like C-terminal domain-containing protein</fullName>
    </recommendedName>
</protein>
<comment type="caution">
    <text evidence="1">The sequence shown here is derived from an EMBL/GenBank/DDBJ whole genome shotgun (WGS) entry which is preliminary data.</text>
</comment>
<organism evidence="1 2">
    <name type="scientific">Pilimelia anulata</name>
    <dbReference type="NCBI Taxonomy" id="53371"/>
    <lineage>
        <taxon>Bacteria</taxon>
        <taxon>Bacillati</taxon>
        <taxon>Actinomycetota</taxon>
        <taxon>Actinomycetes</taxon>
        <taxon>Micromonosporales</taxon>
        <taxon>Micromonosporaceae</taxon>
        <taxon>Pilimelia</taxon>
    </lineage>
</organism>
<evidence type="ECO:0000313" key="2">
    <source>
        <dbReference type="Proteomes" id="UP000649739"/>
    </source>
</evidence>
<keyword evidence="2" id="KW-1185">Reference proteome</keyword>
<reference evidence="1" key="1">
    <citation type="journal article" date="2014" name="Int. J. Syst. Evol. Microbiol.">
        <title>Complete genome sequence of Corynebacterium casei LMG S-19264T (=DSM 44701T), isolated from a smear-ripened cheese.</title>
        <authorList>
            <consortium name="US DOE Joint Genome Institute (JGI-PGF)"/>
            <person name="Walter F."/>
            <person name="Albersmeier A."/>
            <person name="Kalinowski J."/>
            <person name="Ruckert C."/>
        </authorList>
    </citation>
    <scope>NUCLEOTIDE SEQUENCE</scope>
    <source>
        <strain evidence="1">JCM 3090</strain>
    </source>
</reference>